<evidence type="ECO:0000313" key="4">
    <source>
        <dbReference type="Proteomes" id="UP000289152"/>
    </source>
</evidence>
<dbReference type="EMBL" id="SDIL01000083">
    <property type="protein sequence ID" value="RXK36904.1"/>
    <property type="molecule type" value="Genomic_DNA"/>
</dbReference>
<keyword evidence="4" id="KW-1185">Reference proteome</keyword>
<sequence>MNNPDPSSSPRISSLHDVVLDYIAYNAYSSTVKVLSRSKTSISSTSQKTTNGSTNGHTNGIGKNGIKSDKTDGDGMIHDGEHVQNGHAYMEEGMEEDQDLSTMTIKPDLDLHEQLGQLDHENITMNGEITISSRKMLDEKHIESIERRRVIMNYILNGAIQRAIDTLQLYFPSVLTTPKRSSDKSPWSLPPQSLSSNPEPSSDFDSHAYPVFPNSTHPQHIALNLQIQNFIENFRAIVPPSSPSSSASSNSLTSSMHMSTSFTQMSNSTATLQHTLAAAQGLHLEAKKLRPEERAAYLSEIKDAGALFAYSDPENSPLKGFLEQSRRIRLAEQVNRAILKSVGAETQSMLEKYSRRTIALFSIMEEKEIDHRPSWTSADGKSKEELAQFLKNRPKASFTLSEYISHTFA</sequence>
<dbReference type="PANTHER" id="PTHR12864">
    <property type="entry name" value="RAN BINDING PROTEIN 9-RELATED"/>
    <property type="match status" value="1"/>
</dbReference>
<dbReference type="Pfam" id="PF10607">
    <property type="entry name" value="CTLH"/>
    <property type="match status" value="1"/>
</dbReference>
<protein>
    <recommendedName>
        <fullName evidence="2">CRA domain-containing protein</fullName>
    </recommendedName>
</protein>
<organism evidence="3 4">
    <name type="scientific">Tremella mesenterica</name>
    <name type="common">Jelly fungus</name>
    <dbReference type="NCBI Taxonomy" id="5217"/>
    <lineage>
        <taxon>Eukaryota</taxon>
        <taxon>Fungi</taxon>
        <taxon>Dikarya</taxon>
        <taxon>Basidiomycota</taxon>
        <taxon>Agaricomycotina</taxon>
        <taxon>Tremellomycetes</taxon>
        <taxon>Tremellales</taxon>
        <taxon>Tremellaceae</taxon>
        <taxon>Tremella</taxon>
    </lineage>
</organism>
<gene>
    <name evidence="3" type="ORF">M231_05806</name>
</gene>
<dbReference type="STRING" id="5217.A0A4Q1BH40"/>
<evidence type="ECO:0000313" key="3">
    <source>
        <dbReference type="EMBL" id="RXK36904.1"/>
    </source>
</evidence>
<dbReference type="InParanoid" id="A0A4Q1BH40"/>
<accession>A0A4Q1BH40</accession>
<evidence type="ECO:0000259" key="2">
    <source>
        <dbReference type="SMART" id="SM00757"/>
    </source>
</evidence>
<feature type="region of interest" description="Disordered" evidence="1">
    <location>
        <begin position="177"/>
        <end position="211"/>
    </location>
</feature>
<feature type="compositionally biased region" description="Low complexity" evidence="1">
    <location>
        <begin position="185"/>
        <end position="201"/>
    </location>
</feature>
<dbReference type="AlphaFoldDB" id="A0A4Q1BH40"/>
<name>A0A4Q1BH40_TREME</name>
<dbReference type="InterPro" id="IPR024964">
    <property type="entry name" value="CTLH/CRA"/>
</dbReference>
<feature type="region of interest" description="Disordered" evidence="1">
    <location>
        <begin position="36"/>
        <end position="70"/>
    </location>
</feature>
<comment type="caution">
    <text evidence="3">The sequence shown here is derived from an EMBL/GenBank/DDBJ whole genome shotgun (WGS) entry which is preliminary data.</text>
</comment>
<feature type="domain" description="CRA" evidence="2">
    <location>
        <begin position="270"/>
        <end position="370"/>
    </location>
</feature>
<proteinExistence type="predicted"/>
<evidence type="ECO:0000256" key="1">
    <source>
        <dbReference type="SAM" id="MobiDB-lite"/>
    </source>
</evidence>
<dbReference type="Proteomes" id="UP000289152">
    <property type="component" value="Unassembled WGS sequence"/>
</dbReference>
<reference evidence="3 4" key="1">
    <citation type="submission" date="2016-06" db="EMBL/GenBank/DDBJ databases">
        <title>Evolution of pathogenesis and genome organization in the Tremellales.</title>
        <authorList>
            <person name="Cuomo C."/>
            <person name="Litvintseva A."/>
            <person name="Heitman J."/>
            <person name="Chen Y."/>
            <person name="Sun S."/>
            <person name="Springer D."/>
            <person name="Dromer F."/>
            <person name="Young S."/>
            <person name="Zeng Q."/>
            <person name="Chapman S."/>
            <person name="Gujja S."/>
            <person name="Saif S."/>
            <person name="Birren B."/>
        </authorList>
    </citation>
    <scope>NUCLEOTIDE SEQUENCE [LARGE SCALE GENOMIC DNA]</scope>
    <source>
        <strain evidence="3 4">ATCC 28783</strain>
    </source>
</reference>
<dbReference type="InterPro" id="IPR050618">
    <property type="entry name" value="Ubq-SigPath_Reg"/>
</dbReference>
<dbReference type="SMART" id="SM00757">
    <property type="entry name" value="CRA"/>
    <property type="match status" value="1"/>
</dbReference>
<dbReference type="OrthoDB" id="8048523at2759"/>
<feature type="compositionally biased region" description="Low complexity" evidence="1">
    <location>
        <begin position="37"/>
        <end position="61"/>
    </location>
</feature>
<dbReference type="InterPro" id="IPR013144">
    <property type="entry name" value="CRA_dom"/>
</dbReference>